<reference evidence="5" key="1">
    <citation type="submission" date="2014-09" db="EMBL/GenBank/DDBJ databases">
        <title>Sequencing of complete mitochondrial genome of Saccharina latissima ye-C14.</title>
        <authorList>
            <person name="Wang S."/>
            <person name="Fan X."/>
            <person name="Guan Z."/>
            <person name="Xu D."/>
            <person name="Zhang X."/>
            <person name="Wang D."/>
            <person name="Miao Y."/>
            <person name="Ye N."/>
        </authorList>
    </citation>
    <scope>NUCLEOTIDE SEQUENCE</scope>
    <source>
        <strain evidence="5">Ye-C14</strain>
    </source>
</reference>
<dbReference type="InterPro" id="IPR006032">
    <property type="entry name" value="Ribosomal_uS12"/>
</dbReference>
<evidence type="ECO:0000256" key="1">
    <source>
        <dbReference type="ARBA" id="ARBA00005657"/>
    </source>
</evidence>
<proteinExistence type="inferred from homology"/>
<dbReference type="AlphaFoldDB" id="A0A0A7LG63"/>
<dbReference type="Gene3D" id="2.40.50.140">
    <property type="entry name" value="Nucleic acid-binding proteins"/>
    <property type="match status" value="1"/>
</dbReference>
<evidence type="ECO:0000313" key="5">
    <source>
        <dbReference type="EMBL" id="AIZ58382.1"/>
    </source>
</evidence>
<keyword evidence="2 4" id="KW-0689">Ribosomal protein</keyword>
<dbReference type="GO" id="GO:0006412">
    <property type="term" value="P:translation"/>
    <property type="evidence" value="ECO:0007669"/>
    <property type="project" value="InterPro"/>
</dbReference>
<geneLocation type="mitochondrion" evidence="5"/>
<dbReference type="NCBIfam" id="TIGR00981">
    <property type="entry name" value="rpsL_bact"/>
    <property type="match status" value="1"/>
</dbReference>
<dbReference type="SUPFAM" id="SSF50249">
    <property type="entry name" value="Nucleic acid-binding proteins"/>
    <property type="match status" value="1"/>
</dbReference>
<dbReference type="GO" id="GO:0015935">
    <property type="term" value="C:small ribosomal subunit"/>
    <property type="evidence" value="ECO:0007669"/>
    <property type="project" value="InterPro"/>
</dbReference>
<evidence type="ECO:0000256" key="2">
    <source>
        <dbReference type="ARBA" id="ARBA00022980"/>
    </source>
</evidence>
<dbReference type="FunFam" id="2.40.50.140:FF:000099">
    <property type="entry name" value="Ribosomal protein S12, mitochondrial"/>
    <property type="match status" value="1"/>
</dbReference>
<accession>A0A0A7LG63</accession>
<dbReference type="CDD" id="cd03368">
    <property type="entry name" value="Ribosomal_S12"/>
    <property type="match status" value="1"/>
</dbReference>
<organism evidence="5">
    <name type="scientific">Saccharina latissima</name>
    <name type="common">Sugar kelp</name>
    <dbReference type="NCBI Taxonomy" id="309358"/>
    <lineage>
        <taxon>Eukaryota</taxon>
        <taxon>Sar</taxon>
        <taxon>Stramenopiles</taxon>
        <taxon>Ochrophyta</taxon>
        <taxon>PX clade</taxon>
        <taxon>Phaeophyceae</taxon>
        <taxon>Laminariales</taxon>
        <taxon>Laminariaceae</taxon>
        <taxon>Saccharina</taxon>
    </lineage>
</organism>
<dbReference type="InterPro" id="IPR005679">
    <property type="entry name" value="Ribosomal_uS12_bac"/>
</dbReference>
<dbReference type="GO" id="GO:0003735">
    <property type="term" value="F:structural constituent of ribosome"/>
    <property type="evidence" value="ECO:0007669"/>
    <property type="project" value="InterPro"/>
</dbReference>
<gene>
    <name evidence="5" type="primary">rps12</name>
</gene>
<name>A0A0A7LG63_SACLA</name>
<dbReference type="RefSeq" id="YP_009114990.1">
    <property type="nucleotide sequence ID" value="NC_026108.1"/>
</dbReference>
<dbReference type="PROSITE" id="PS00055">
    <property type="entry name" value="RIBOSOMAL_S12"/>
    <property type="match status" value="1"/>
</dbReference>
<dbReference type="InterPro" id="IPR012340">
    <property type="entry name" value="NA-bd_OB-fold"/>
</dbReference>
<dbReference type="EMBL" id="KM675818">
    <property type="protein sequence ID" value="AIZ58382.1"/>
    <property type="molecule type" value="Genomic_DNA"/>
</dbReference>
<dbReference type="Pfam" id="PF00164">
    <property type="entry name" value="Ribosom_S12_S23"/>
    <property type="match status" value="1"/>
</dbReference>
<keyword evidence="3 4" id="KW-0687">Ribonucleoprotein</keyword>
<dbReference type="PIRSF" id="PIRSF002133">
    <property type="entry name" value="Ribosomal_S12/S23"/>
    <property type="match status" value="1"/>
</dbReference>
<dbReference type="GeneID" id="22833601"/>
<dbReference type="PANTHER" id="PTHR11652">
    <property type="entry name" value="30S RIBOSOMAL PROTEIN S12 FAMILY MEMBER"/>
    <property type="match status" value="1"/>
</dbReference>
<dbReference type="PRINTS" id="PR01034">
    <property type="entry name" value="RIBOSOMALS12"/>
</dbReference>
<evidence type="ECO:0000256" key="4">
    <source>
        <dbReference type="RuleBase" id="RU003622"/>
    </source>
</evidence>
<sequence length="128" mass="14460">MSRPNINQWFNKSHGKKQTRVKSVGLRGCPQKRGVCLKVFVCSPKKPNSARRKVVKVCLSNKVKLTAYIPGQVHRLQEHSQVLVRGGRIPDLPGVKYRLIRNKLDLEGLPGRKTSRSKYGTKKIDKGC</sequence>
<keyword evidence="5" id="KW-0496">Mitochondrion</keyword>
<protein>
    <submittedName>
        <fullName evidence="5">Ribosomal protein S12</fullName>
    </submittedName>
</protein>
<comment type="similarity">
    <text evidence="1 4">Belongs to the universal ribosomal protein uS12 family.</text>
</comment>
<evidence type="ECO:0000256" key="3">
    <source>
        <dbReference type="ARBA" id="ARBA00023274"/>
    </source>
</evidence>